<dbReference type="InterPro" id="IPR015943">
    <property type="entry name" value="WD40/YVTN_repeat-like_dom_sf"/>
</dbReference>
<dbReference type="PDBsum" id="6UH5"/>
<accession>Q6CLY5</accession>
<dbReference type="SMART" id="SM00320">
    <property type="entry name" value="WD40"/>
    <property type="match status" value="5"/>
</dbReference>
<reference evidence="4 5" key="1">
    <citation type="journal article" date="2004" name="Nature">
        <title>Genome evolution in yeasts.</title>
        <authorList>
            <consortium name="Genolevures"/>
            <person name="Dujon B."/>
            <person name="Sherman D."/>
            <person name="Fischer G."/>
            <person name="Durrens P."/>
            <person name="Casaregola S."/>
            <person name="Lafontaine I."/>
            <person name="de Montigny J."/>
            <person name="Marck C."/>
            <person name="Neuveglise C."/>
            <person name="Talla E."/>
            <person name="Goffard N."/>
            <person name="Frangeul L."/>
            <person name="Aigle M."/>
            <person name="Anthouard V."/>
            <person name="Babour A."/>
            <person name="Barbe V."/>
            <person name="Barnay S."/>
            <person name="Blanchin S."/>
            <person name="Beckerich J.M."/>
            <person name="Beyne E."/>
            <person name="Bleykasten C."/>
            <person name="Boisrame A."/>
            <person name="Boyer J."/>
            <person name="Cattolico L."/>
            <person name="Confanioleri F."/>
            <person name="de Daruvar A."/>
            <person name="Despons L."/>
            <person name="Fabre E."/>
            <person name="Fairhead C."/>
            <person name="Ferry-Dumazet H."/>
            <person name="Groppi A."/>
            <person name="Hantraye F."/>
            <person name="Hennequin C."/>
            <person name="Jauniaux N."/>
            <person name="Joyet P."/>
            <person name="Kachouri R."/>
            <person name="Kerrest A."/>
            <person name="Koszul R."/>
            <person name="Lemaire M."/>
            <person name="Lesur I."/>
            <person name="Ma L."/>
            <person name="Muller H."/>
            <person name="Nicaud J.M."/>
            <person name="Nikolski M."/>
            <person name="Oztas S."/>
            <person name="Ozier-Kalogeropoulos O."/>
            <person name="Pellenz S."/>
            <person name="Potier S."/>
            <person name="Richard G.F."/>
            <person name="Straub M.L."/>
            <person name="Suleau A."/>
            <person name="Swennene D."/>
            <person name="Tekaia F."/>
            <person name="Wesolowski-Louvel M."/>
            <person name="Westhof E."/>
            <person name="Wirth B."/>
            <person name="Zeniou-Meyer M."/>
            <person name="Zivanovic I."/>
            <person name="Bolotin-Fukuhara M."/>
            <person name="Thierry A."/>
            <person name="Bouchier C."/>
            <person name="Caudron B."/>
            <person name="Scarpelli C."/>
            <person name="Gaillardin C."/>
            <person name="Weissenbach J."/>
            <person name="Wincker P."/>
            <person name="Souciet J.L."/>
        </authorList>
    </citation>
    <scope>NUCLEOTIDE SEQUENCE [LARGE SCALE GENOMIC DNA]</scope>
    <source>
        <strain evidence="5">ATCC 8585 / CBS 2359 / DSM 70799 / NBRC 1267 / NRRL Y-1140 / WM37</strain>
    </source>
</reference>
<organism evidence="4 5">
    <name type="scientific">Kluyveromyces lactis (strain ATCC 8585 / CBS 2359 / DSM 70799 / NBRC 1267 / NRRL Y-1140 / WM37)</name>
    <name type="common">Yeast</name>
    <name type="synonym">Candida sphaerica</name>
    <dbReference type="NCBI Taxonomy" id="284590"/>
    <lineage>
        <taxon>Eukaryota</taxon>
        <taxon>Fungi</taxon>
        <taxon>Dikarya</taxon>
        <taxon>Ascomycota</taxon>
        <taxon>Saccharomycotina</taxon>
        <taxon>Saccharomycetes</taxon>
        <taxon>Saccharomycetales</taxon>
        <taxon>Saccharomycetaceae</taxon>
        <taxon>Kluyveromyces</taxon>
    </lineage>
</organism>
<dbReference type="PDB" id="6UH5">
    <property type="method" value="EM"/>
    <property type="resolution" value="3.50 A"/>
    <property type="chains" value="K=1-327"/>
</dbReference>
<dbReference type="EMDB" id="EMD-20767"/>
<dbReference type="PaxDb" id="284590-Q6CLY5"/>
<dbReference type="InParanoid" id="Q6CLY5"/>
<reference evidence="7 8" key="3">
    <citation type="journal article" date="2019" name="Mol. Cell">
        <title>Structural Basis of H2B Ubiquitination-Dependent H3K4 Methylation by COMPASS.</title>
        <authorList>
            <person name="Hsu P.L."/>
            <person name="Shi H."/>
            <person name="Leonen C."/>
            <person name="Kang J."/>
            <person name="Chatterjee C."/>
            <person name="Zheng N."/>
        </authorList>
    </citation>
    <scope>STRUCTURE BY ELECTRON MICROSCOPY (3.50 ANGSTROMS)</scope>
</reference>
<feature type="repeat" description="WD" evidence="3">
    <location>
        <begin position="206"/>
        <end position="240"/>
    </location>
</feature>
<dbReference type="GO" id="GO:0048188">
    <property type="term" value="C:Set1C/COMPASS complex"/>
    <property type="evidence" value="ECO:0007669"/>
    <property type="project" value="TreeGrafter"/>
</dbReference>
<dbReference type="Pfam" id="PF00400">
    <property type="entry name" value="WD40"/>
    <property type="match status" value="4"/>
</dbReference>
<keyword evidence="1 3" id="KW-0853">WD repeat</keyword>
<evidence type="ECO:0000256" key="1">
    <source>
        <dbReference type="ARBA" id="ARBA00022574"/>
    </source>
</evidence>
<evidence type="ECO:0000313" key="4">
    <source>
        <dbReference type="EMBL" id="CAH00141.1"/>
    </source>
</evidence>
<dbReference type="GO" id="GO:0042393">
    <property type="term" value="F:histone binding"/>
    <property type="evidence" value="ECO:0007669"/>
    <property type="project" value="TreeGrafter"/>
</dbReference>
<reference evidence="6" key="2">
    <citation type="journal article" date="2018" name="Cell">
        <title>Crystal Structure of the COMPASS H3K4 Methyltransferase Catalytic Module.</title>
        <authorList>
            <person name="Hsu P.L."/>
            <person name="Li H."/>
            <person name="Lau H.T."/>
            <person name="Leonen C."/>
            <person name="Dhall A."/>
            <person name="Ong S.E."/>
            <person name="Chatterjee C."/>
            <person name="Zheng N."/>
        </authorList>
    </citation>
    <scope>X-RAY CRYSTALLOGRAPHY (2.98 ANGSTROMS) OF 16-327</scope>
</reference>
<sequence length="327" mass="36416">MCDLDSVSDLTLTLRMLQFDKQVLPASGKISTSCQISPDGELIAICQNTDMLVYEISSSKMMKLTTTHKECINCLCWSPDSKCIASGSEDFTVEITHIIYGRIRRLMGHTAPVISICYNNKGNILCSSSMDESIKEWHVLSGTALKTMSAHSDAVVSIDIPKFDSSILSSGSYDGLIRIFDTESGHCLKTLTYDKDWIAEDGVVPISTVKFSRNGKFLLVKSLDNVVKLWEYTRGTVVRTFLWPHQETKAKLKYNCGLELIYPQGKDPLVISGNDSGSMCVWNVYSKNLVQKIDEKHRNSPLISISASYDKVATLSLNGECNLFRVH</sequence>
<proteinExistence type="evidence at protein level"/>
<dbReference type="PROSITE" id="PS50294">
    <property type="entry name" value="WD_REPEATS_REGION"/>
    <property type="match status" value="1"/>
</dbReference>
<evidence type="ECO:0007829" key="6">
    <source>
        <dbReference type="PDB" id="6CHG"/>
    </source>
</evidence>
<dbReference type="OMA" id="NYALKCT"/>
<dbReference type="SUPFAM" id="SSF50978">
    <property type="entry name" value="WD40 repeat-like"/>
    <property type="match status" value="1"/>
</dbReference>
<dbReference type="PDB" id="6UGM">
    <property type="method" value="EM"/>
    <property type="resolution" value="3.70 A"/>
    <property type="chains" value="K=1-327"/>
</dbReference>
<evidence type="ECO:0007829" key="8">
    <source>
        <dbReference type="PDB" id="6UH5"/>
    </source>
</evidence>
<keyword evidence="5" id="KW-1185">Reference proteome</keyword>
<dbReference type="EMDB" id="EMD-20765"/>
<dbReference type="HOGENOM" id="CLU_000288_57_1_1"/>
<protein>
    <submittedName>
        <fullName evidence="4">KLLA0E24487p</fullName>
    </submittedName>
</protein>
<evidence type="ECO:0007829" key="7">
    <source>
        <dbReference type="PDB" id="6UGM"/>
    </source>
</evidence>
<dbReference type="InterPro" id="IPR036322">
    <property type="entry name" value="WD40_repeat_dom_sf"/>
</dbReference>
<dbReference type="AlphaFoldDB" id="Q6CLY5"/>
<dbReference type="EMBL" id="CR382125">
    <property type="protein sequence ID" value="CAH00141.1"/>
    <property type="molecule type" value="Genomic_DNA"/>
</dbReference>
<feature type="repeat" description="WD" evidence="3">
    <location>
        <begin position="65"/>
        <end position="95"/>
    </location>
</feature>
<dbReference type="Proteomes" id="UP000000598">
    <property type="component" value="Chromosome E"/>
</dbReference>
<dbReference type="PDB" id="6CHG">
    <property type="method" value="X-ray"/>
    <property type="resolution" value="2.98 A"/>
    <property type="chains" value="A=16-327"/>
</dbReference>
<dbReference type="PANTHER" id="PTHR22847">
    <property type="entry name" value="WD40 REPEAT PROTEIN"/>
    <property type="match status" value="1"/>
</dbReference>
<dbReference type="PANTHER" id="PTHR22847:SF637">
    <property type="entry name" value="WD REPEAT DOMAIN 5B"/>
    <property type="match status" value="1"/>
</dbReference>
<dbReference type="Gene3D" id="2.130.10.10">
    <property type="entry name" value="YVTN repeat-like/Quinoprotein amine dehydrogenase"/>
    <property type="match status" value="1"/>
</dbReference>
<evidence type="ECO:0000256" key="3">
    <source>
        <dbReference type="PROSITE-ProRule" id="PRU00221"/>
    </source>
</evidence>
<dbReference type="PROSITE" id="PS50082">
    <property type="entry name" value="WD_REPEATS_2"/>
    <property type="match status" value="4"/>
</dbReference>
<dbReference type="PDBsum" id="6UGM"/>
<evidence type="ECO:0000313" key="5">
    <source>
        <dbReference type="Proteomes" id="UP000000598"/>
    </source>
</evidence>
<feature type="repeat" description="WD" evidence="3">
    <location>
        <begin position="148"/>
        <end position="190"/>
    </location>
</feature>
<dbReference type="SMR" id="Q6CLY5"/>
<feature type="repeat" description="WD" evidence="3">
    <location>
        <begin position="106"/>
        <end position="147"/>
    </location>
</feature>
<dbReference type="CDD" id="cd00200">
    <property type="entry name" value="WD40"/>
    <property type="match status" value="1"/>
</dbReference>
<keyword evidence="6 7" id="KW-0002">3D-structure</keyword>
<evidence type="ECO:0000256" key="2">
    <source>
        <dbReference type="ARBA" id="ARBA00022737"/>
    </source>
</evidence>
<gene>
    <name evidence="4" type="ORF">KLLA0_E24487g</name>
</gene>
<dbReference type="STRING" id="284590.Q6CLY5"/>
<dbReference type="PDBsum" id="6CHG"/>
<keyword evidence="2" id="KW-0677">Repeat</keyword>
<dbReference type="InterPro" id="IPR001680">
    <property type="entry name" value="WD40_rpt"/>
</dbReference>
<dbReference type="eggNOG" id="KOG0266">
    <property type="taxonomic scope" value="Eukaryota"/>
</dbReference>
<dbReference type="KEGG" id="kla:KLLA0_E24487g"/>
<name>Q6CLY5_KLULA</name>
<dbReference type="FunCoup" id="Q6CLY5">
    <property type="interactions" value="84"/>
</dbReference>